<keyword evidence="3 8" id="KW-0812">Transmembrane</keyword>
<accession>A0A9Q0YN71</accession>
<keyword evidence="6" id="KW-0325">Glycoprotein</keyword>
<evidence type="ECO:0000256" key="7">
    <source>
        <dbReference type="SAM" id="Coils"/>
    </source>
</evidence>
<dbReference type="GO" id="GO:0015485">
    <property type="term" value="F:cholesterol binding"/>
    <property type="evidence" value="ECO:0007669"/>
    <property type="project" value="TreeGrafter"/>
</dbReference>
<feature type="coiled-coil region" evidence="7">
    <location>
        <begin position="275"/>
        <end position="302"/>
    </location>
</feature>
<evidence type="ECO:0000313" key="10">
    <source>
        <dbReference type="EMBL" id="KAJ8025507.1"/>
    </source>
</evidence>
<dbReference type="GO" id="GO:0009986">
    <property type="term" value="C:cell surface"/>
    <property type="evidence" value="ECO:0007669"/>
    <property type="project" value="TreeGrafter"/>
</dbReference>
<keyword evidence="4 8" id="KW-1133">Transmembrane helix</keyword>
<feature type="transmembrane region" description="Helical" evidence="8">
    <location>
        <begin position="466"/>
        <end position="491"/>
    </location>
</feature>
<evidence type="ECO:0000256" key="2">
    <source>
        <dbReference type="ARBA" id="ARBA00006058"/>
    </source>
</evidence>
<feature type="transmembrane region" description="Helical" evidence="8">
    <location>
        <begin position="777"/>
        <end position="799"/>
    </location>
</feature>
<feature type="transmembrane region" description="Helical" evidence="8">
    <location>
        <begin position="108"/>
        <end position="136"/>
    </location>
</feature>
<dbReference type="EMBL" id="JAIZAY010000017">
    <property type="protein sequence ID" value="KAJ8025507.1"/>
    <property type="molecule type" value="Genomic_DNA"/>
</dbReference>
<dbReference type="GO" id="GO:0005929">
    <property type="term" value="C:cilium"/>
    <property type="evidence" value="ECO:0007669"/>
    <property type="project" value="TreeGrafter"/>
</dbReference>
<feature type="chain" id="PRO_5040241165" evidence="9">
    <location>
        <begin position="25"/>
        <end position="898"/>
    </location>
</feature>
<evidence type="ECO:0000256" key="8">
    <source>
        <dbReference type="SAM" id="Phobius"/>
    </source>
</evidence>
<keyword evidence="7" id="KW-0175">Coiled coil</keyword>
<comment type="similarity">
    <text evidence="2">Belongs to the prominin family.</text>
</comment>
<feature type="signal peptide" evidence="9">
    <location>
        <begin position="1"/>
        <end position="24"/>
    </location>
</feature>
<evidence type="ECO:0000313" key="11">
    <source>
        <dbReference type="Proteomes" id="UP001152320"/>
    </source>
</evidence>
<sequence>MKCTAVSLSLVWTVLAILAFMSFCRDGTTTEGAVDPRVDGDGNIVWGNFDPIPPSNLDNSFESISRPQIVVNMAHNFGVLVVNGLPYDAIRQLLYGIQDGSLNGNSEIYWQLAGGFVGVIILILFGIILFLLVPIIGLCFCTCRCCGKCGGKRTQVDSNLGCMRVTLPGMAFTNSANDFQRGTLQAADDVFYTATDGFNNYTKDVLKQVEYMVDVQYMFVDNLIRENLTENTIGKDVTEYIRKDLRVGEVEDSLNTISADLKSAEIAMTGLQSGRNELVQSERQLESNLTSIEAEIQSINDSCGNCLKPFDIVVESNFTLLPEVSDDEISDIGTGASSVEEATNEIDTSLTAIENELEAATNESVKQALDALDATKVTVEDAFTGIEDAVKKIENAIKDVQRDVDTIVSDYNQYVDYGWYFFIAVSCTILFILVVMILGFTMGTICYSRGSPLDRSKMSNAGGNCLMAAVFFMFLFFPILILLTCIFFGVVSVVTSTCDPLTTLELYKETVDYPNTIIPGYFLGDVLYDNSSYPVTFSGALESCQENHTLYNAVMMEYAFNFNELKQEFEKLEEEFDKFIGDIEDIPLNFDVFPDDLGNMLSSLVEEVGLSDFDADAYTTVLSQSILSEPTLNSYADYLDEKADNHSGQSTEMQKAASDLRNIQTSLVSPMEATVDEMENDVDTVNGVATSLPGNVNDTIKLLKEVETAIGSVNETEVAKNVTQVYVDALIAYGDSFIAQTENQVTNEFAGCRNIWDIYSLTLQYSCDNVLDSWNSIWFTIGWCTFFFLPSIIVSVKLAKHYRIMNKVLPPKPKKQKNTRSPDEEVGMNEMNGYHSNAYDERLLYQDGGRGGMTPVDNPQFVQDEPIMAYDYRGNPIAPPPAYNYGEEFRNPLHNSYF</sequence>
<comment type="caution">
    <text evidence="10">The sequence shown here is derived from an EMBL/GenBank/DDBJ whole genome shotgun (WGS) entry which is preliminary data.</text>
</comment>
<feature type="transmembrane region" description="Helical" evidence="8">
    <location>
        <begin position="417"/>
        <end position="445"/>
    </location>
</feature>
<dbReference type="Gene3D" id="1.10.287.1490">
    <property type="match status" value="1"/>
</dbReference>
<dbReference type="GO" id="GO:0071914">
    <property type="term" value="C:prominosome"/>
    <property type="evidence" value="ECO:0007669"/>
    <property type="project" value="TreeGrafter"/>
</dbReference>
<reference evidence="10" key="1">
    <citation type="submission" date="2021-10" db="EMBL/GenBank/DDBJ databases">
        <title>Tropical sea cucumber genome reveals ecological adaptation and Cuvierian tubules defense mechanism.</title>
        <authorList>
            <person name="Chen T."/>
        </authorList>
    </citation>
    <scope>NUCLEOTIDE SEQUENCE</scope>
    <source>
        <strain evidence="10">Nanhai2018</strain>
        <tissue evidence="10">Muscle</tissue>
    </source>
</reference>
<dbReference type="GO" id="GO:0016324">
    <property type="term" value="C:apical plasma membrane"/>
    <property type="evidence" value="ECO:0007669"/>
    <property type="project" value="TreeGrafter"/>
</dbReference>
<dbReference type="PANTHER" id="PTHR22730">
    <property type="entry name" value="PROMININ PROM PROTEIN"/>
    <property type="match status" value="1"/>
</dbReference>
<evidence type="ECO:0000256" key="9">
    <source>
        <dbReference type="SAM" id="SignalP"/>
    </source>
</evidence>
<feature type="coiled-coil region" evidence="7">
    <location>
        <begin position="555"/>
        <end position="582"/>
    </location>
</feature>
<dbReference type="Proteomes" id="UP001152320">
    <property type="component" value="Chromosome 17"/>
</dbReference>
<evidence type="ECO:0000256" key="5">
    <source>
        <dbReference type="ARBA" id="ARBA00023136"/>
    </source>
</evidence>
<dbReference type="OrthoDB" id="6229420at2759"/>
<dbReference type="Pfam" id="PF05478">
    <property type="entry name" value="Prominin"/>
    <property type="match status" value="1"/>
</dbReference>
<name>A0A9Q0YN71_HOLLE</name>
<dbReference type="AlphaFoldDB" id="A0A9Q0YN71"/>
<organism evidence="10 11">
    <name type="scientific">Holothuria leucospilota</name>
    <name type="common">Black long sea cucumber</name>
    <name type="synonym">Mertensiothuria leucospilota</name>
    <dbReference type="NCBI Taxonomy" id="206669"/>
    <lineage>
        <taxon>Eukaryota</taxon>
        <taxon>Metazoa</taxon>
        <taxon>Echinodermata</taxon>
        <taxon>Eleutherozoa</taxon>
        <taxon>Echinozoa</taxon>
        <taxon>Holothuroidea</taxon>
        <taxon>Aspidochirotacea</taxon>
        <taxon>Aspidochirotida</taxon>
        <taxon>Holothuriidae</taxon>
        <taxon>Holothuria</taxon>
    </lineage>
</organism>
<protein>
    <submittedName>
        <fullName evidence="10">Prominin-1-A</fullName>
    </submittedName>
</protein>
<proteinExistence type="inferred from homology"/>
<gene>
    <name evidence="10" type="ORF">HOLleu_33085</name>
</gene>
<evidence type="ECO:0000256" key="1">
    <source>
        <dbReference type="ARBA" id="ARBA00004141"/>
    </source>
</evidence>
<dbReference type="PANTHER" id="PTHR22730:SF1">
    <property type="entry name" value="PROMININ-LIKE PROTEIN"/>
    <property type="match status" value="1"/>
</dbReference>
<evidence type="ECO:0000256" key="3">
    <source>
        <dbReference type="ARBA" id="ARBA00022692"/>
    </source>
</evidence>
<dbReference type="InterPro" id="IPR008795">
    <property type="entry name" value="Prominin"/>
</dbReference>
<keyword evidence="5 8" id="KW-0472">Membrane</keyword>
<keyword evidence="9" id="KW-0732">Signal</keyword>
<comment type="subcellular location">
    <subcellularLocation>
        <location evidence="1">Membrane</location>
        <topology evidence="1">Multi-pass membrane protein</topology>
    </subcellularLocation>
</comment>
<evidence type="ECO:0000256" key="4">
    <source>
        <dbReference type="ARBA" id="ARBA00022989"/>
    </source>
</evidence>
<dbReference type="GO" id="GO:0005902">
    <property type="term" value="C:microvillus"/>
    <property type="evidence" value="ECO:0007669"/>
    <property type="project" value="TreeGrafter"/>
</dbReference>
<evidence type="ECO:0000256" key="6">
    <source>
        <dbReference type="ARBA" id="ARBA00023180"/>
    </source>
</evidence>
<keyword evidence="11" id="KW-1185">Reference proteome</keyword>